<dbReference type="EMBL" id="UZAH01040731">
    <property type="protein sequence ID" value="VDP59142.1"/>
    <property type="molecule type" value="Genomic_DNA"/>
</dbReference>
<evidence type="ECO:0000256" key="3">
    <source>
        <dbReference type="ARBA" id="ARBA00020121"/>
    </source>
</evidence>
<dbReference type="Proteomes" id="UP000050761">
    <property type="component" value="Unassembled WGS sequence"/>
</dbReference>
<dbReference type="Pfam" id="PF03998">
    <property type="entry name" value="Utp11"/>
    <property type="match status" value="1"/>
</dbReference>
<evidence type="ECO:0000256" key="2">
    <source>
        <dbReference type="ARBA" id="ARBA00008105"/>
    </source>
</evidence>
<dbReference type="PANTHER" id="PTHR12838:SF0">
    <property type="entry name" value="U3 SMALL NUCLEOLAR RNA-ASSOCIATED PROTEIN 11-RELATED"/>
    <property type="match status" value="1"/>
</dbReference>
<dbReference type="InterPro" id="IPR007144">
    <property type="entry name" value="SSU_processome_Utp11"/>
</dbReference>
<keyword evidence="7" id="KW-1185">Reference proteome</keyword>
<sequence>MKIKFRSSLEIRRDNLHSHIIFLRNADGRHFEKKTKKADEDSEIQKKLNDVKDLEYVKYKLYSENKKIAELKSELHFADPSCGGPGASRHTIFVDSDEEAKVFDPLEYFDTDEVVIAHSYNRLRKSDLVAKSVVGAHNKEVVKKADRLRRARYSELMKRQQRAKELEIVAAKLQLKKVSLLALQMVA</sequence>
<evidence type="ECO:0000256" key="4">
    <source>
        <dbReference type="ARBA" id="ARBA00022552"/>
    </source>
</evidence>
<dbReference type="OrthoDB" id="29058at2759"/>
<accession>A0A183GVL2</accession>
<dbReference type="PANTHER" id="PTHR12838">
    <property type="entry name" value="U3 SMALL NUCLEOLAR RNA-ASSOCIATED PROTEIN 11"/>
    <property type="match status" value="1"/>
</dbReference>
<dbReference type="GO" id="GO:0032040">
    <property type="term" value="C:small-subunit processome"/>
    <property type="evidence" value="ECO:0007669"/>
    <property type="project" value="InterPro"/>
</dbReference>
<proteinExistence type="inferred from homology"/>
<evidence type="ECO:0000256" key="5">
    <source>
        <dbReference type="ARBA" id="ARBA00023242"/>
    </source>
</evidence>
<gene>
    <name evidence="6" type="ORF">HPBE_LOCUS26731</name>
</gene>
<evidence type="ECO:0000313" key="6">
    <source>
        <dbReference type="EMBL" id="VDP59142.1"/>
    </source>
</evidence>
<protein>
    <recommendedName>
        <fullName evidence="3">Probable U3 small nucleolar RNA-associated protein 11</fullName>
    </recommendedName>
</protein>
<evidence type="ECO:0000313" key="7">
    <source>
        <dbReference type="Proteomes" id="UP000050761"/>
    </source>
</evidence>
<dbReference type="AlphaFoldDB" id="A0A183GVL2"/>
<evidence type="ECO:0000256" key="1">
    <source>
        <dbReference type="ARBA" id="ARBA00004604"/>
    </source>
</evidence>
<keyword evidence="4" id="KW-0698">rRNA processing</keyword>
<name>A0A183GVL2_HELPZ</name>
<dbReference type="GO" id="GO:0006364">
    <property type="term" value="P:rRNA processing"/>
    <property type="evidence" value="ECO:0007669"/>
    <property type="project" value="UniProtKB-KW"/>
</dbReference>
<comment type="subcellular location">
    <subcellularLocation>
        <location evidence="1">Nucleus</location>
        <location evidence="1">Nucleolus</location>
    </subcellularLocation>
</comment>
<dbReference type="WBParaSite" id="HPBE_0002673201-mRNA-1">
    <property type="protein sequence ID" value="HPBE_0002673201-mRNA-1"/>
    <property type="gene ID" value="HPBE_0002673201"/>
</dbReference>
<reference evidence="8" key="2">
    <citation type="submission" date="2019-09" db="UniProtKB">
        <authorList>
            <consortium name="WormBaseParasite"/>
        </authorList>
    </citation>
    <scope>IDENTIFICATION</scope>
</reference>
<evidence type="ECO:0000313" key="8">
    <source>
        <dbReference type="WBParaSite" id="HPBE_0002673201-mRNA-1"/>
    </source>
</evidence>
<reference evidence="6 7" key="1">
    <citation type="submission" date="2018-11" db="EMBL/GenBank/DDBJ databases">
        <authorList>
            <consortium name="Pathogen Informatics"/>
        </authorList>
    </citation>
    <scope>NUCLEOTIDE SEQUENCE [LARGE SCALE GENOMIC DNA]</scope>
</reference>
<organism evidence="7 8">
    <name type="scientific">Heligmosomoides polygyrus</name>
    <name type="common">Parasitic roundworm</name>
    <dbReference type="NCBI Taxonomy" id="6339"/>
    <lineage>
        <taxon>Eukaryota</taxon>
        <taxon>Metazoa</taxon>
        <taxon>Ecdysozoa</taxon>
        <taxon>Nematoda</taxon>
        <taxon>Chromadorea</taxon>
        <taxon>Rhabditida</taxon>
        <taxon>Rhabditina</taxon>
        <taxon>Rhabditomorpha</taxon>
        <taxon>Strongyloidea</taxon>
        <taxon>Heligmosomidae</taxon>
        <taxon>Heligmosomoides</taxon>
    </lineage>
</organism>
<keyword evidence="5" id="KW-0539">Nucleus</keyword>
<accession>A0A3P8E525</accession>
<comment type="similarity">
    <text evidence="2">Belongs to the UTP11 family.</text>
</comment>
<dbReference type="PIRSF" id="PIRSF015952">
    <property type="entry name" value="U3snoRNP11"/>
    <property type="match status" value="1"/>
</dbReference>